<gene>
    <name evidence="9" type="ORF">PPERSA_05196</name>
</gene>
<comment type="caution">
    <text evidence="9">The sequence shown here is derived from an EMBL/GenBank/DDBJ whole genome shotgun (WGS) entry which is preliminary data.</text>
</comment>
<dbReference type="OrthoDB" id="310454at2759"/>
<feature type="compositionally biased region" description="Low complexity" evidence="6">
    <location>
        <begin position="216"/>
        <end position="230"/>
    </location>
</feature>
<dbReference type="Pfam" id="PF00149">
    <property type="entry name" value="Metallophos"/>
    <property type="match status" value="1"/>
</dbReference>
<dbReference type="GO" id="GO:0016787">
    <property type="term" value="F:hydrolase activity"/>
    <property type="evidence" value="ECO:0007669"/>
    <property type="project" value="UniProtKB-KW"/>
</dbReference>
<dbReference type="InterPro" id="IPR029052">
    <property type="entry name" value="Metallo-depent_PP-like"/>
</dbReference>
<sequence>MAKLKQKKTGYTSIFEKNDSDSENNKQNSCELKACKKDCNKHLFKFECKQADNRYFSNVEVKFCNQKQNQYDFRVYETMPKLMQDYNESQVYIPLFQCQYEMETKRKNTAKLKEKHKEKIVDYHSKREMLEPKPRRQYCSVCKCEFQDYIEHITCQKHRNKLKSSNYCGLMEEISNIYNIQYNREPTRHWEKQKKGDKKELENNGSSDQNNDTFTQQQQQQAISQYSKSQPNQETTQLINFIQNNKNHNSPAQQYISPQLQFNLLYQQNQGQYQKQDDQKSHLDSQQQQINQLIYQYNNEQQNQQKQQQKYYQQQENIQQQIKKQQEQQQQQQQQQYQQQQYFQAQQQQTQQQQSQQQFQQQYYYLQQQYKKQQLIEEQQKQQLLNSQQISQGIHDYQQILQNQNNIFHATDIEGNQESESIDDQNIKSYQDKKEGILEFINLIQNLVENDPIVKSEFEILKNAVQFSYGKEELDINPYPVFVTCPICKKAVNTVYEWDELSIKFERFFEVVFAYLCNQELFHFPMNVCVGFLQEQNPVMFYSIWNHYFNPDFLCPLLTLCKQNYQIMDLDALVEDIVREKPKLPKVVPKQKKILKILQLSDPHTDGEYAFGNSSQCTEPTCCRKNSVANTGPDGELKTGTAGYWGSVAYCDIPYRTFDKWVNFVKKYVGDLDFAIWTGDNTSHNIWDQSKTENLENTIYMTKKLKAQLPNFGNHEVYPCNLYDVYGDTHQYLRDTVADLWEDWIGKEAAENLRKDGFYNVVLEEHNLKLIFLNTQTGDGANWYLNLKPTDPNNMLQKLRDSLQESEDNNNQPVWIIQHIPVGRGTRNNWSKVYNAIVDRYSYIIRAQITGHTHADEIGVFYGQDGEINNIKFVAPSLTTYSNRKPSFRIYEVDGDTFQILNYKQYRLDIEYYNKFQDKNTNLIWEKAYDFLSEYELENIWDLKNVEKFRQKVKNDQTTYDKYVFNHKSGVGEKKSDEIDDKYYCQMLPRTELQKKCQGKRWIPFPFDIFAGPWIEKKSKKLQQHILDYERQHLEDF</sequence>
<keyword evidence="4" id="KW-0862">Zinc</keyword>
<evidence type="ECO:0008006" key="11">
    <source>
        <dbReference type="Google" id="ProtNLM"/>
    </source>
</evidence>
<dbReference type="Proteomes" id="UP000054937">
    <property type="component" value="Unassembled WGS sequence"/>
</dbReference>
<organism evidence="9 10">
    <name type="scientific">Pseudocohnilembus persalinus</name>
    <name type="common">Ciliate</name>
    <dbReference type="NCBI Taxonomy" id="266149"/>
    <lineage>
        <taxon>Eukaryota</taxon>
        <taxon>Sar</taxon>
        <taxon>Alveolata</taxon>
        <taxon>Ciliophora</taxon>
        <taxon>Intramacronucleata</taxon>
        <taxon>Oligohymenophorea</taxon>
        <taxon>Scuticociliatia</taxon>
        <taxon>Philasterida</taxon>
        <taxon>Pseudocohnilembidae</taxon>
        <taxon>Pseudocohnilembus</taxon>
    </lineage>
</organism>
<dbReference type="GO" id="GO:0003676">
    <property type="term" value="F:nucleic acid binding"/>
    <property type="evidence" value="ECO:0007669"/>
    <property type="project" value="InterPro"/>
</dbReference>
<keyword evidence="4" id="KW-0863">Zinc-finger</keyword>
<dbReference type="AlphaFoldDB" id="A0A0V0R9C4"/>
<dbReference type="InterPro" id="IPR004843">
    <property type="entry name" value="Calcineurin-like_PHP"/>
</dbReference>
<keyword evidence="2" id="KW-1015">Disulfide bond</keyword>
<feature type="compositionally biased region" description="Basic and acidic residues" evidence="6">
    <location>
        <begin position="188"/>
        <end position="202"/>
    </location>
</feature>
<dbReference type="PROSITE" id="PS50015">
    <property type="entry name" value="SAP_B"/>
    <property type="match status" value="1"/>
</dbReference>
<dbReference type="InterPro" id="IPR006572">
    <property type="entry name" value="Znf_DBF"/>
</dbReference>
<dbReference type="CDD" id="cd00842">
    <property type="entry name" value="MPP_ASMase"/>
    <property type="match status" value="1"/>
</dbReference>
<keyword evidence="4" id="KW-0479">Metal-binding</keyword>
<evidence type="ECO:0000313" key="9">
    <source>
        <dbReference type="EMBL" id="KRX11087.1"/>
    </source>
</evidence>
<reference evidence="9 10" key="1">
    <citation type="journal article" date="2015" name="Sci. Rep.">
        <title>Genome of the facultative scuticociliatosis pathogen Pseudocohnilembus persalinus provides insight into its virulence through horizontal gene transfer.</title>
        <authorList>
            <person name="Xiong J."/>
            <person name="Wang G."/>
            <person name="Cheng J."/>
            <person name="Tian M."/>
            <person name="Pan X."/>
            <person name="Warren A."/>
            <person name="Jiang C."/>
            <person name="Yuan D."/>
            <person name="Miao W."/>
        </authorList>
    </citation>
    <scope>NUCLEOTIDE SEQUENCE [LARGE SCALE GENOMIC DNA]</scope>
    <source>
        <strain evidence="9">36N120E</strain>
    </source>
</reference>
<dbReference type="SUPFAM" id="SSF56300">
    <property type="entry name" value="Metallo-dependent phosphatases"/>
    <property type="match status" value="1"/>
</dbReference>
<feature type="coiled-coil region" evidence="5">
    <location>
        <begin position="283"/>
        <end position="335"/>
    </location>
</feature>
<evidence type="ECO:0000313" key="10">
    <source>
        <dbReference type="Proteomes" id="UP000054937"/>
    </source>
</evidence>
<evidence type="ECO:0000259" key="8">
    <source>
        <dbReference type="PROSITE" id="PS51265"/>
    </source>
</evidence>
<dbReference type="InterPro" id="IPR041805">
    <property type="entry name" value="ASMase/PPN1_MPP"/>
</dbReference>
<evidence type="ECO:0000259" key="7">
    <source>
        <dbReference type="PROSITE" id="PS50015"/>
    </source>
</evidence>
<feature type="domain" description="Saposin B-type" evidence="7">
    <location>
        <begin position="481"/>
        <end position="565"/>
    </location>
</feature>
<dbReference type="PROSITE" id="PS51265">
    <property type="entry name" value="ZF_DBF4"/>
    <property type="match status" value="1"/>
</dbReference>
<name>A0A0V0R9C4_PSEPJ</name>
<accession>A0A0V0R9C4</accession>
<dbReference type="InterPro" id="IPR008139">
    <property type="entry name" value="SaposinB_dom"/>
</dbReference>
<feature type="region of interest" description="Disordered" evidence="6">
    <location>
        <begin position="188"/>
        <end position="230"/>
    </location>
</feature>
<keyword evidence="3" id="KW-0325">Glycoprotein</keyword>
<dbReference type="GO" id="GO:0008270">
    <property type="term" value="F:zinc ion binding"/>
    <property type="evidence" value="ECO:0007669"/>
    <property type="project" value="UniProtKB-KW"/>
</dbReference>
<keyword evidence="10" id="KW-1185">Reference proteome</keyword>
<protein>
    <recommendedName>
        <fullName evidence="11">Calcineurin-like phosphoesterase domain-containing protein</fullName>
    </recommendedName>
</protein>
<evidence type="ECO:0000256" key="4">
    <source>
        <dbReference type="PROSITE-ProRule" id="PRU00600"/>
    </source>
</evidence>
<dbReference type="EMBL" id="LDAU01000007">
    <property type="protein sequence ID" value="KRX11087.1"/>
    <property type="molecule type" value="Genomic_DNA"/>
</dbReference>
<dbReference type="InParanoid" id="A0A0V0R9C4"/>
<evidence type="ECO:0000256" key="6">
    <source>
        <dbReference type="SAM" id="MobiDB-lite"/>
    </source>
</evidence>
<keyword evidence="5" id="KW-0175">Coiled coil</keyword>
<evidence type="ECO:0000256" key="5">
    <source>
        <dbReference type="SAM" id="Coils"/>
    </source>
</evidence>
<dbReference type="PANTHER" id="PTHR10340">
    <property type="entry name" value="SPHINGOMYELIN PHOSPHODIESTERASE"/>
    <property type="match status" value="1"/>
</dbReference>
<evidence type="ECO:0000256" key="1">
    <source>
        <dbReference type="ARBA" id="ARBA00022801"/>
    </source>
</evidence>
<evidence type="ECO:0000256" key="3">
    <source>
        <dbReference type="ARBA" id="ARBA00023180"/>
    </source>
</evidence>
<keyword evidence="1" id="KW-0378">Hydrolase</keyword>
<feature type="domain" description="DBF4-type" evidence="8">
    <location>
        <begin position="132"/>
        <end position="180"/>
    </location>
</feature>
<dbReference type="PANTHER" id="PTHR10340:SF57">
    <property type="entry name" value="METALLOPHOS DOMAIN-CONTAINING PROTEIN"/>
    <property type="match status" value="1"/>
</dbReference>
<evidence type="ECO:0000256" key="2">
    <source>
        <dbReference type="ARBA" id="ARBA00023157"/>
    </source>
</evidence>
<feature type="compositionally biased region" description="Polar residues" evidence="6">
    <location>
        <begin position="203"/>
        <end position="215"/>
    </location>
</feature>
<proteinExistence type="predicted"/>